<dbReference type="Proteomes" id="UP000199532">
    <property type="component" value="Unassembled WGS sequence"/>
</dbReference>
<evidence type="ECO:0000313" key="2">
    <source>
        <dbReference type="Proteomes" id="UP000199532"/>
    </source>
</evidence>
<accession>A0A1H6WVU6</accession>
<evidence type="ECO:0000313" key="1">
    <source>
        <dbReference type="EMBL" id="SEJ16890.1"/>
    </source>
</evidence>
<dbReference type="AlphaFoldDB" id="A0A1H6WVU6"/>
<organism evidence="1 2">
    <name type="scientific">Dyadobacter koreensis</name>
    <dbReference type="NCBI Taxonomy" id="408657"/>
    <lineage>
        <taxon>Bacteria</taxon>
        <taxon>Pseudomonadati</taxon>
        <taxon>Bacteroidota</taxon>
        <taxon>Cytophagia</taxon>
        <taxon>Cytophagales</taxon>
        <taxon>Spirosomataceae</taxon>
        <taxon>Dyadobacter</taxon>
    </lineage>
</organism>
<protein>
    <recommendedName>
        <fullName evidence="3">HicA toxin of toxin-antitoxin</fullName>
    </recommendedName>
</protein>
<evidence type="ECO:0008006" key="3">
    <source>
        <dbReference type="Google" id="ProtNLM"/>
    </source>
</evidence>
<keyword evidence="2" id="KW-1185">Reference proteome</keyword>
<dbReference type="EMBL" id="FNXY01000005">
    <property type="protein sequence ID" value="SEJ16890.1"/>
    <property type="molecule type" value="Genomic_DNA"/>
</dbReference>
<dbReference type="OrthoDB" id="671511at2"/>
<dbReference type="STRING" id="408657.SAMN04487995_3584"/>
<proteinExistence type="predicted"/>
<name>A0A1H6WVU6_9BACT</name>
<gene>
    <name evidence="1" type="ORF">SAMN04487995_3584</name>
</gene>
<reference evidence="1 2" key="1">
    <citation type="submission" date="2016-10" db="EMBL/GenBank/DDBJ databases">
        <authorList>
            <person name="de Groot N.N."/>
        </authorList>
    </citation>
    <scope>NUCLEOTIDE SEQUENCE [LARGE SCALE GENOMIC DNA]</scope>
    <source>
        <strain evidence="1 2">DSM 19938</strain>
    </source>
</reference>
<sequence length="94" mass="10759">MKARKSKDIQKALQKQGFESFTEKDHHQLHYLVVDGKKQAIFTYVGKAPLSPELMDTLSGQLQLSEEKMAESFFSGRLNPEKYVGMLREKEIIG</sequence>
<dbReference type="RefSeq" id="WP_090337466.1">
    <property type="nucleotide sequence ID" value="NZ_FNXY01000005.1"/>
</dbReference>